<dbReference type="HOGENOM" id="CLU_1547760_0_0_1"/>
<name>A0A0D0AIS6_9AGAR</name>
<evidence type="ECO:0000313" key="2">
    <source>
        <dbReference type="Proteomes" id="UP000053593"/>
    </source>
</evidence>
<organism evidence="1 2">
    <name type="scientific">Collybiopsis luxurians FD-317 M1</name>
    <dbReference type="NCBI Taxonomy" id="944289"/>
    <lineage>
        <taxon>Eukaryota</taxon>
        <taxon>Fungi</taxon>
        <taxon>Dikarya</taxon>
        <taxon>Basidiomycota</taxon>
        <taxon>Agaricomycotina</taxon>
        <taxon>Agaricomycetes</taxon>
        <taxon>Agaricomycetidae</taxon>
        <taxon>Agaricales</taxon>
        <taxon>Marasmiineae</taxon>
        <taxon>Omphalotaceae</taxon>
        <taxon>Collybiopsis</taxon>
        <taxon>Collybiopsis luxurians</taxon>
    </lineage>
</organism>
<dbReference type="OrthoDB" id="416741at2759"/>
<dbReference type="EMBL" id="KN834940">
    <property type="protein sequence ID" value="KIK50015.1"/>
    <property type="molecule type" value="Genomic_DNA"/>
</dbReference>
<reference evidence="1 2" key="1">
    <citation type="submission" date="2014-04" db="EMBL/GenBank/DDBJ databases">
        <title>Evolutionary Origins and Diversification of the Mycorrhizal Mutualists.</title>
        <authorList>
            <consortium name="DOE Joint Genome Institute"/>
            <consortium name="Mycorrhizal Genomics Consortium"/>
            <person name="Kohler A."/>
            <person name="Kuo A."/>
            <person name="Nagy L.G."/>
            <person name="Floudas D."/>
            <person name="Copeland A."/>
            <person name="Barry K.W."/>
            <person name="Cichocki N."/>
            <person name="Veneault-Fourrey C."/>
            <person name="LaButti K."/>
            <person name="Lindquist E.A."/>
            <person name="Lipzen A."/>
            <person name="Lundell T."/>
            <person name="Morin E."/>
            <person name="Murat C."/>
            <person name="Riley R."/>
            <person name="Ohm R."/>
            <person name="Sun H."/>
            <person name="Tunlid A."/>
            <person name="Henrissat B."/>
            <person name="Grigoriev I.V."/>
            <person name="Hibbett D.S."/>
            <person name="Martin F."/>
        </authorList>
    </citation>
    <scope>NUCLEOTIDE SEQUENCE [LARGE SCALE GENOMIC DNA]</scope>
    <source>
        <strain evidence="1 2">FD-317 M1</strain>
    </source>
</reference>
<dbReference type="Proteomes" id="UP000053593">
    <property type="component" value="Unassembled WGS sequence"/>
</dbReference>
<protein>
    <submittedName>
        <fullName evidence="1">Uncharacterized protein</fullName>
    </submittedName>
</protein>
<evidence type="ECO:0000313" key="1">
    <source>
        <dbReference type="EMBL" id="KIK50015.1"/>
    </source>
</evidence>
<dbReference type="AlphaFoldDB" id="A0A0D0AIS6"/>
<sequence>MFEEGAVGVGSGMGREDVVKWQRLEAEMVARYLDTERWVGGVGAGAGADDWGKEEDVDMDNDDMPPLRVESMGALLTLQSAIPHLNHFCAVMPHRGHFVYQPSTTSTHPTFPSVGTRSTTGVTVPRTVFGTAPQHLFNTPFKHAVDIPRPTFPKSHPNHLYVGLRVFASIPIS</sequence>
<proteinExistence type="predicted"/>
<accession>A0A0D0AIS6</accession>
<keyword evidence="2" id="KW-1185">Reference proteome</keyword>
<gene>
    <name evidence="1" type="ORF">GYMLUDRAFT_253348</name>
</gene>